<dbReference type="PANTHER" id="PTHR43649:SF12">
    <property type="entry name" value="DIACETYLCHITOBIOSE BINDING PROTEIN DASA"/>
    <property type="match status" value="1"/>
</dbReference>
<dbReference type="Proteomes" id="UP001597114">
    <property type="component" value="Unassembled WGS sequence"/>
</dbReference>
<evidence type="ECO:0000313" key="1">
    <source>
        <dbReference type="EMBL" id="MFD1524029.1"/>
    </source>
</evidence>
<name>A0ABW4F9B2_9PSEU</name>
<gene>
    <name evidence="1" type="ORF">ACFSJD_41535</name>
</gene>
<evidence type="ECO:0000313" key="2">
    <source>
        <dbReference type="Proteomes" id="UP001597114"/>
    </source>
</evidence>
<dbReference type="Gene3D" id="3.40.190.10">
    <property type="entry name" value="Periplasmic binding protein-like II"/>
    <property type="match status" value="2"/>
</dbReference>
<dbReference type="Pfam" id="PF01547">
    <property type="entry name" value="SBP_bac_1"/>
    <property type="match status" value="1"/>
</dbReference>
<dbReference type="SUPFAM" id="SSF53850">
    <property type="entry name" value="Periplasmic binding protein-like II"/>
    <property type="match status" value="1"/>
</dbReference>
<organism evidence="1 2">
    <name type="scientific">Pseudonocardia yunnanensis</name>
    <dbReference type="NCBI Taxonomy" id="58107"/>
    <lineage>
        <taxon>Bacteria</taxon>
        <taxon>Bacillati</taxon>
        <taxon>Actinomycetota</taxon>
        <taxon>Actinomycetes</taxon>
        <taxon>Pseudonocardiales</taxon>
        <taxon>Pseudonocardiaceae</taxon>
        <taxon>Pseudonocardia</taxon>
    </lineage>
</organism>
<proteinExistence type="predicted"/>
<accession>A0ABW4F9B2</accession>
<dbReference type="RefSeq" id="WP_344728912.1">
    <property type="nucleotide sequence ID" value="NZ_BAAAUS010000058.1"/>
</dbReference>
<dbReference type="PROSITE" id="PS51257">
    <property type="entry name" value="PROKAR_LIPOPROTEIN"/>
    <property type="match status" value="1"/>
</dbReference>
<dbReference type="InterPro" id="IPR006059">
    <property type="entry name" value="SBP"/>
</dbReference>
<dbReference type="EMBL" id="JBHUCO010000074">
    <property type="protein sequence ID" value="MFD1524029.1"/>
    <property type="molecule type" value="Genomic_DNA"/>
</dbReference>
<protein>
    <submittedName>
        <fullName evidence="1">ABC transporter substrate-binding protein</fullName>
    </submittedName>
</protein>
<keyword evidence="2" id="KW-1185">Reference proteome</keyword>
<reference evidence="2" key="1">
    <citation type="journal article" date="2019" name="Int. J. Syst. Evol. Microbiol.">
        <title>The Global Catalogue of Microorganisms (GCM) 10K type strain sequencing project: providing services to taxonomists for standard genome sequencing and annotation.</title>
        <authorList>
            <consortium name="The Broad Institute Genomics Platform"/>
            <consortium name="The Broad Institute Genome Sequencing Center for Infectious Disease"/>
            <person name="Wu L."/>
            <person name="Ma J."/>
        </authorList>
    </citation>
    <scope>NUCLEOTIDE SEQUENCE [LARGE SCALE GENOMIC DNA]</scope>
    <source>
        <strain evidence="2">CCM 7043</strain>
    </source>
</reference>
<dbReference type="InterPro" id="IPR050490">
    <property type="entry name" value="Bact_solute-bd_prot1"/>
</dbReference>
<dbReference type="PANTHER" id="PTHR43649">
    <property type="entry name" value="ARABINOSE-BINDING PROTEIN-RELATED"/>
    <property type="match status" value="1"/>
</dbReference>
<sequence>MRGTARRGLITILCAIAGTVLTGCQGGGDEDAQANSGGSIDVAIVANPQTQDLARLTPSLFTAQSHIDVNYTILDEGTLREVVTSGEPDGGRQYDVVMLGPFEAPQFGRDGYIRDLTPMASSDRAFALDDIIPSVRNALSYQGRLYAAPFYGESSFLMYRKDVLAAAGIEMPAHPTWRQVAEIARTIDTPERAGICLRGKPGWGELGGSFGTVLNTFGGTWWSAKPDGSVDKAMVDQPEFRNALQFYVDLVRDAGEPRAATVAYNQCLEQYLGGKVAMWYDATVAAGLLEADNSDVKGKNGYASAPVERTRASGWLWSWALAIPATSSKADLAWRYISWAAGPQYIKDAGPRIAGGWAAIPPGTRRSTYEIPEYQKAARAFASPTLAAIESAPVDDPGTTKRPGLPAAVAYVGIPEYPDVGNQCTTQFAAVIAGRSSIEAALANCQEIASRVGR</sequence>
<comment type="caution">
    <text evidence="1">The sequence shown here is derived from an EMBL/GenBank/DDBJ whole genome shotgun (WGS) entry which is preliminary data.</text>
</comment>